<name>A0A6C0JBS0_9ZZZZ</name>
<evidence type="ECO:0000313" key="1">
    <source>
        <dbReference type="EMBL" id="QHU01378.1"/>
    </source>
</evidence>
<sequence>MSFENNTEPNFKNFISATKTKNFILNDPIQDWLKLYGKEKGYFPTENKDLFGNFIKNKGIEFEEHIVNILRNKHYFFEVQNKLSYMEKYNLTKDKMKEGVPIIYQGLVADFDNKLFGYPDLIVRNDYLNKITNFKNTYPLKDEGNGWYYVVVDIKYSNLVFKKNKDTLINKGMFSCFKSQLIIYNTCLSKMQEFNPKIAFILGRKWEKGNKNGNNSFDYLGKIDIYGEDLDIFNKTNEALSWLENLKQNGKEWNSNDNRLLPNIKCNYDDEWRLVKRKIALENKEITLLWNCGIKERTALLHNKISSWNDPQCYSNKLNINGKRGRIIDGILKTNRENITFNPRRIKKTETLKKLETAKLEFICDFETVNDLNDNFKRIPYSNFETCIFMIGLITNIIEDGKIVNSSFKCFILEDFSRKEEKRIINEWLNYMDEMSIKYSIPNPKIYHWSKAEPNFYKQAIIRNKQVFNWKKLNFVDILDIFKEEPISIKGVLNYGLKDVSKGLHKLGFIKTIWQNDMDGRIALLEASEAMNKSKKDNLKFSEMEIVKNIEKYNYVDVKVIDEIIEFLRTKI</sequence>
<protein>
    <submittedName>
        <fullName evidence="1">Uncharacterized protein</fullName>
    </submittedName>
</protein>
<accession>A0A6C0JBS0</accession>
<organism evidence="1">
    <name type="scientific">viral metagenome</name>
    <dbReference type="NCBI Taxonomy" id="1070528"/>
    <lineage>
        <taxon>unclassified sequences</taxon>
        <taxon>metagenomes</taxon>
        <taxon>organismal metagenomes</taxon>
    </lineage>
</organism>
<dbReference type="EMBL" id="MN740339">
    <property type="protein sequence ID" value="QHU01378.1"/>
    <property type="molecule type" value="Genomic_DNA"/>
</dbReference>
<proteinExistence type="predicted"/>
<reference evidence="1" key="1">
    <citation type="journal article" date="2020" name="Nature">
        <title>Giant virus diversity and host interactions through global metagenomics.</title>
        <authorList>
            <person name="Schulz F."/>
            <person name="Roux S."/>
            <person name="Paez-Espino D."/>
            <person name="Jungbluth S."/>
            <person name="Walsh D.A."/>
            <person name="Denef V.J."/>
            <person name="McMahon K.D."/>
            <person name="Konstantinidis K.T."/>
            <person name="Eloe-Fadrosh E.A."/>
            <person name="Kyrpides N.C."/>
            <person name="Woyke T."/>
        </authorList>
    </citation>
    <scope>NUCLEOTIDE SEQUENCE</scope>
    <source>
        <strain evidence="1">GVMAG-M-3300025860-25</strain>
    </source>
</reference>
<dbReference type="AlphaFoldDB" id="A0A6C0JBS0"/>